<dbReference type="GO" id="GO:0032434">
    <property type="term" value="P:regulation of proteasomal ubiquitin-dependent protein catabolic process"/>
    <property type="evidence" value="ECO:0007669"/>
    <property type="project" value="TreeGrafter"/>
</dbReference>
<evidence type="ECO:0000256" key="1">
    <source>
        <dbReference type="ARBA" id="ARBA00010789"/>
    </source>
</evidence>
<feature type="domain" description="E3 UFM1-protein ligase 1-like" evidence="8">
    <location>
        <begin position="553"/>
        <end position="671"/>
    </location>
</feature>
<dbReference type="GO" id="GO:0034976">
    <property type="term" value="P:response to endoplasmic reticulum stress"/>
    <property type="evidence" value="ECO:0007669"/>
    <property type="project" value="TreeGrafter"/>
</dbReference>
<evidence type="ECO:0000256" key="4">
    <source>
        <dbReference type="ARBA" id="ARBA00022786"/>
    </source>
</evidence>
<dbReference type="PANTHER" id="PTHR31057:SF0">
    <property type="entry name" value="E3 UFM1-PROTEIN LIGASE 1"/>
    <property type="match status" value="1"/>
</dbReference>
<organism evidence="10 11">
    <name type="scientific">Branchiostoma lanceolatum</name>
    <name type="common">Common lancelet</name>
    <name type="synonym">Amphioxus lanceolatum</name>
    <dbReference type="NCBI Taxonomy" id="7740"/>
    <lineage>
        <taxon>Eukaryota</taxon>
        <taxon>Metazoa</taxon>
        <taxon>Chordata</taxon>
        <taxon>Cephalochordata</taxon>
        <taxon>Leptocardii</taxon>
        <taxon>Amphioxiformes</taxon>
        <taxon>Branchiostomatidae</taxon>
        <taxon>Branchiostoma</taxon>
    </lineage>
</organism>
<protein>
    <recommendedName>
        <fullName evidence="2">E3 UFM1-protein ligase 1</fullName>
    </recommendedName>
    <alternativeName>
        <fullName evidence="5">E3 UFM1-protein transferase 1</fullName>
    </alternativeName>
</protein>
<dbReference type="Pfam" id="PF09743">
    <property type="entry name" value="E3_UFM1_ligase"/>
    <property type="match status" value="1"/>
</dbReference>
<dbReference type="InterPro" id="IPR056580">
    <property type="entry name" value="Ufl1_dom"/>
</dbReference>
<dbReference type="PANTHER" id="PTHR31057">
    <property type="entry name" value="E3 UFM1-PROTEIN LIGASE 1"/>
    <property type="match status" value="1"/>
</dbReference>
<keyword evidence="3" id="KW-0808">Transferase</keyword>
<evidence type="ECO:0000256" key="2">
    <source>
        <dbReference type="ARBA" id="ARBA00019780"/>
    </source>
</evidence>
<feature type="domain" description="E3 UFM1-protein ligase-like C-terminal" evidence="9">
    <location>
        <begin position="677"/>
        <end position="786"/>
    </location>
</feature>
<accession>A0A8J9ZE62</accession>
<keyword evidence="4" id="KW-0833">Ubl conjugation pathway</keyword>
<feature type="domain" description="E3 UFM1-protein ligase 1-like N-terminal" evidence="7">
    <location>
        <begin position="14"/>
        <end position="290"/>
    </location>
</feature>
<evidence type="ECO:0000313" key="10">
    <source>
        <dbReference type="EMBL" id="CAH1252942.1"/>
    </source>
</evidence>
<feature type="region of interest" description="Disordered" evidence="6">
    <location>
        <begin position="405"/>
        <end position="491"/>
    </location>
</feature>
<dbReference type="OrthoDB" id="10258297at2759"/>
<dbReference type="Proteomes" id="UP000838412">
    <property type="component" value="Chromosome 2"/>
</dbReference>
<evidence type="ECO:0000259" key="8">
    <source>
        <dbReference type="Pfam" id="PF23659"/>
    </source>
</evidence>
<evidence type="ECO:0000256" key="6">
    <source>
        <dbReference type="SAM" id="MobiDB-lite"/>
    </source>
</evidence>
<evidence type="ECO:0000256" key="5">
    <source>
        <dbReference type="ARBA" id="ARBA00031516"/>
    </source>
</evidence>
<evidence type="ECO:0000256" key="3">
    <source>
        <dbReference type="ARBA" id="ARBA00022679"/>
    </source>
</evidence>
<comment type="similarity">
    <text evidence="1">Belongs to the UFL1 family.</text>
</comment>
<evidence type="ECO:0000259" key="9">
    <source>
        <dbReference type="Pfam" id="PF25041"/>
    </source>
</evidence>
<keyword evidence="11" id="KW-1185">Reference proteome</keyword>
<dbReference type="InterPro" id="IPR056579">
    <property type="entry name" value="Ufl1_N"/>
</dbReference>
<evidence type="ECO:0000259" key="7">
    <source>
        <dbReference type="Pfam" id="PF09743"/>
    </source>
</evidence>
<proteinExistence type="inferred from homology"/>
<sequence length="799" mass="89281">MCIRTKMAAADWEEVKRLAADFQRAQLSSSAQRLSERNLIEIVNVLVEARLVEVVYTADGREYLTPQQVIKEIKDELYLHGGRVNLVELQQLINIDLSHIENKAAEVVRTDKDVELVLGQLIDRTYLDSLAEEVNDLLQENGQVTIGQLTKQYDLPSDFLMEAVLERLGTIIQGQSDPYDKGVIFTDTFVKMHMAQIRGIFSAITRPTPVGNIMNKYGFAEKLFYTVLEKLVNDGQLAGSITGGRQDKALYVPDIYNKTQMKWVDNFYSQNGYLEWDTVRRLGISDPQPYVKKRFKSTSLVFLPSCCVGPSLLSQVEASIEEAVTSATWVDVQTLLPPSFNAVDCTQLLQQVLKGRGMGSHRVFQGSVVASDKFINSCKGYFDELMKQKAEKDSKSSTMLIFVEEGSRKPPIAPDIPPVEDTTGGKGGKRDDRRKKAGEGKTSTGGGTGYGSREVKTKGKSKKQKRKEAEEEEAAAKSSSSGGHSRKQELPFMTVEEIEEVLREKLPDCDEGFVTELAEDLHRPLTKSYQEVAKSVFLASTGGGSVASRKETHRDLQEKVTGLWTNIKLFEKGLKLFEEEAQSQLAKHLLKTLCTDVTNILLNFVASEQMMSVNDPKAITIEMRFKLISNLPEHIKEPMTKLHTSLAGKQVDDFLSALETVAGETQVMLKKADKKKERQLVFNHRQSLCEELSREEEPAAVLHLAVLLMFQQLSHAMVHAPGRCVPLIISHLEQHLPKEQHAKLVNFQDLVIKCVKAKQQAGEDGDNDADNLTTMLHKLVPEVKDMALNPKKASGDQED</sequence>
<dbReference type="GO" id="GO:1990592">
    <property type="term" value="P:protein K69-linked ufmylation"/>
    <property type="evidence" value="ECO:0007669"/>
    <property type="project" value="TreeGrafter"/>
</dbReference>
<evidence type="ECO:0000313" key="11">
    <source>
        <dbReference type="Proteomes" id="UP000838412"/>
    </source>
</evidence>
<dbReference type="AlphaFoldDB" id="A0A8J9ZE62"/>
<dbReference type="Pfam" id="PF23659">
    <property type="entry name" value="UFL1"/>
    <property type="match status" value="1"/>
</dbReference>
<dbReference type="InterPro" id="IPR018611">
    <property type="entry name" value="Ufl1"/>
</dbReference>
<dbReference type="Pfam" id="PF25870">
    <property type="entry name" value="WHD_UFL1_5th"/>
    <property type="match status" value="1"/>
</dbReference>
<dbReference type="EMBL" id="OV696687">
    <property type="protein sequence ID" value="CAH1252942.1"/>
    <property type="molecule type" value="Genomic_DNA"/>
</dbReference>
<reference evidence="10" key="1">
    <citation type="submission" date="2022-01" db="EMBL/GenBank/DDBJ databases">
        <authorList>
            <person name="Braso-Vives M."/>
        </authorList>
    </citation>
    <scope>NUCLEOTIDE SEQUENCE</scope>
</reference>
<dbReference type="Pfam" id="PF25041">
    <property type="entry name" value="UFL1_C"/>
    <property type="match status" value="1"/>
</dbReference>
<gene>
    <name evidence="10" type="primary">UFL1</name>
    <name evidence="10" type="ORF">BLAG_LOCUS12872</name>
</gene>
<dbReference type="GO" id="GO:0005789">
    <property type="term" value="C:endoplasmic reticulum membrane"/>
    <property type="evidence" value="ECO:0007669"/>
    <property type="project" value="TreeGrafter"/>
</dbReference>
<dbReference type="GO" id="GO:0061666">
    <property type="term" value="F:UFM1 ligase activity"/>
    <property type="evidence" value="ECO:0007669"/>
    <property type="project" value="InterPro"/>
</dbReference>
<name>A0A8J9ZE62_BRALA</name>
<dbReference type="InterPro" id="IPR056761">
    <property type="entry name" value="Ufl1-like_C"/>
</dbReference>